<dbReference type="SUPFAM" id="SSF53448">
    <property type="entry name" value="Nucleotide-diphospho-sugar transferases"/>
    <property type="match status" value="1"/>
</dbReference>
<dbReference type="InterPro" id="IPR054619">
    <property type="entry name" value="Npun_R2821-like"/>
</dbReference>
<dbReference type="EMBL" id="SRRZ01000012">
    <property type="protein sequence ID" value="NQE33246.1"/>
    <property type="molecule type" value="Genomic_DNA"/>
</dbReference>
<dbReference type="RefSeq" id="WP_172185933.1">
    <property type="nucleotide sequence ID" value="NZ_CAWPPK010000024.1"/>
</dbReference>
<gene>
    <name evidence="1" type="ORF">E5S67_00964</name>
</gene>
<proteinExistence type="predicted"/>
<reference evidence="1 2" key="1">
    <citation type="journal article" date="2020" name="Sci. Rep.">
        <title>A novel cyanobacterial geosmin producer, revising GeoA distribution and dispersion patterns in Bacteria.</title>
        <authorList>
            <person name="Churro C."/>
            <person name="Semedo-Aguiar A.P."/>
            <person name="Silva A.D."/>
            <person name="Pereira-Leal J.B."/>
            <person name="Leite R.B."/>
        </authorList>
    </citation>
    <scope>NUCLEOTIDE SEQUENCE [LARGE SCALE GENOMIC DNA]</scope>
    <source>
        <strain evidence="1 2">IPMA8</strain>
    </source>
</reference>
<accession>A0ABX2CSQ4</accession>
<dbReference type="InterPro" id="IPR029044">
    <property type="entry name" value="Nucleotide-diphossugar_trans"/>
</dbReference>
<evidence type="ECO:0000313" key="1">
    <source>
        <dbReference type="EMBL" id="NQE33246.1"/>
    </source>
</evidence>
<organism evidence="1 2">
    <name type="scientific">Microcoleus asticus IPMA8</name>
    <dbReference type="NCBI Taxonomy" id="2563858"/>
    <lineage>
        <taxon>Bacteria</taxon>
        <taxon>Bacillati</taxon>
        <taxon>Cyanobacteriota</taxon>
        <taxon>Cyanophyceae</taxon>
        <taxon>Oscillatoriophycideae</taxon>
        <taxon>Oscillatoriales</taxon>
        <taxon>Microcoleaceae</taxon>
        <taxon>Microcoleus</taxon>
        <taxon>Microcoleus asticus</taxon>
    </lineage>
</organism>
<name>A0ABX2CSQ4_9CYAN</name>
<comment type="caution">
    <text evidence="1">The sequence shown here is derived from an EMBL/GenBank/DDBJ whole genome shotgun (WGS) entry which is preliminary data.</text>
</comment>
<evidence type="ECO:0008006" key="3">
    <source>
        <dbReference type="Google" id="ProtNLM"/>
    </source>
</evidence>
<dbReference type="Proteomes" id="UP000702425">
    <property type="component" value="Unassembled WGS sequence"/>
</dbReference>
<keyword evidence="2" id="KW-1185">Reference proteome</keyword>
<evidence type="ECO:0000313" key="2">
    <source>
        <dbReference type="Proteomes" id="UP000702425"/>
    </source>
</evidence>
<sequence length="345" mass="40298">MTDGIYLLANDVVFDHLVALLNSLEVNGAKDIPVCIIPYDDNLKKVRSHISRLHNVTLFENTDSIIFWEDFATQVWKTHAKAQKVWQSQGLKPVQCLEMHRKLCCFDGPFDKFIYFDADTLLMGSLDYIYQKVDDFDWVANDFQYKSDLNYIFDLSSPKLPQILNFDELKSHIFCAGWFASKAGVLNRNNCYQLLEKLTSGEAEIMSLRGADQSLLNYLVARSKISFYNFAYAQPEQVTGNHWSSQFDVIDDVLYDKGRRLTYLHYMSISAAKFTQLCAGEDVEIPYREVFLHYRYLNSPERQPKLAPPNLLVRLQRNLKSWGIQKVNNVQFKWRNFWDRYSNPK</sequence>
<dbReference type="NCBIfam" id="NF045582">
    <property type="entry name" value="Npun_R2823_gen"/>
    <property type="match status" value="1"/>
</dbReference>
<dbReference type="Gene3D" id="3.90.550.10">
    <property type="entry name" value="Spore Coat Polysaccharide Biosynthesis Protein SpsA, Chain A"/>
    <property type="match status" value="1"/>
</dbReference>
<protein>
    <recommendedName>
        <fullName evidence="3">Sugar transferase</fullName>
    </recommendedName>
</protein>